<feature type="domain" description="SH2" evidence="1">
    <location>
        <begin position="17"/>
        <end position="55"/>
    </location>
</feature>
<dbReference type="InterPro" id="IPR000980">
    <property type="entry name" value="SH2"/>
</dbReference>
<dbReference type="SUPFAM" id="SSF55550">
    <property type="entry name" value="SH2 domain"/>
    <property type="match status" value="1"/>
</dbReference>
<evidence type="ECO:0000313" key="2">
    <source>
        <dbReference type="EMBL" id="KAJ8390755.1"/>
    </source>
</evidence>
<sequence>MIKDVFQISQGCPLFACVAHFVKLTHYKIRTLDNSGFYISPRITFSNLQELVSHYKSECPLLDTTEHDCSCSTAAHKGCECDDSKQC</sequence>
<reference evidence="2" key="1">
    <citation type="journal article" date="2023" name="Science">
        <title>Genome structures resolve the early diversification of teleost fishes.</title>
        <authorList>
            <person name="Parey E."/>
            <person name="Louis A."/>
            <person name="Montfort J."/>
            <person name="Bouchez O."/>
            <person name="Roques C."/>
            <person name="Iampietro C."/>
            <person name="Lluch J."/>
            <person name="Castinel A."/>
            <person name="Donnadieu C."/>
            <person name="Desvignes T."/>
            <person name="Floi Bucao C."/>
            <person name="Jouanno E."/>
            <person name="Wen M."/>
            <person name="Mejri S."/>
            <person name="Dirks R."/>
            <person name="Jansen H."/>
            <person name="Henkel C."/>
            <person name="Chen W.J."/>
            <person name="Zahm M."/>
            <person name="Cabau C."/>
            <person name="Klopp C."/>
            <person name="Thompson A.W."/>
            <person name="Robinson-Rechavi M."/>
            <person name="Braasch I."/>
            <person name="Lecointre G."/>
            <person name="Bobe J."/>
            <person name="Postlethwait J.H."/>
            <person name="Berthelot C."/>
            <person name="Roest Crollius H."/>
            <person name="Guiguen Y."/>
        </authorList>
    </citation>
    <scope>NUCLEOTIDE SEQUENCE</scope>
    <source>
        <strain evidence="2">NC1722</strain>
    </source>
</reference>
<evidence type="ECO:0000313" key="3">
    <source>
        <dbReference type="Proteomes" id="UP001221898"/>
    </source>
</evidence>
<dbReference type="Pfam" id="PF00017">
    <property type="entry name" value="SH2"/>
    <property type="match status" value="1"/>
</dbReference>
<keyword evidence="3" id="KW-1185">Reference proteome</keyword>
<accession>A0AAD7RV22</accession>
<gene>
    <name evidence="2" type="ORF">AAFF_G00101350</name>
</gene>
<dbReference type="Gene3D" id="3.30.505.10">
    <property type="entry name" value="SH2 domain"/>
    <property type="match status" value="1"/>
</dbReference>
<comment type="caution">
    <text evidence="2">The sequence shown here is derived from an EMBL/GenBank/DDBJ whole genome shotgun (WGS) entry which is preliminary data.</text>
</comment>
<dbReference type="EMBL" id="JAINUG010000166">
    <property type="protein sequence ID" value="KAJ8390755.1"/>
    <property type="molecule type" value="Genomic_DNA"/>
</dbReference>
<dbReference type="Proteomes" id="UP001221898">
    <property type="component" value="Unassembled WGS sequence"/>
</dbReference>
<organism evidence="2 3">
    <name type="scientific">Aldrovandia affinis</name>
    <dbReference type="NCBI Taxonomy" id="143900"/>
    <lineage>
        <taxon>Eukaryota</taxon>
        <taxon>Metazoa</taxon>
        <taxon>Chordata</taxon>
        <taxon>Craniata</taxon>
        <taxon>Vertebrata</taxon>
        <taxon>Euteleostomi</taxon>
        <taxon>Actinopterygii</taxon>
        <taxon>Neopterygii</taxon>
        <taxon>Teleostei</taxon>
        <taxon>Notacanthiformes</taxon>
        <taxon>Halosauridae</taxon>
        <taxon>Aldrovandia</taxon>
    </lineage>
</organism>
<proteinExistence type="predicted"/>
<dbReference type="InterPro" id="IPR036860">
    <property type="entry name" value="SH2_dom_sf"/>
</dbReference>
<name>A0AAD7RV22_9TELE</name>
<evidence type="ECO:0000259" key="1">
    <source>
        <dbReference type="Pfam" id="PF00017"/>
    </source>
</evidence>
<dbReference type="AlphaFoldDB" id="A0AAD7RV22"/>
<protein>
    <recommendedName>
        <fullName evidence="1">SH2 domain-containing protein</fullName>
    </recommendedName>
</protein>